<accession>A0ABX4E5B3</accession>
<sequence length="210" mass="22366">MKHYTKMEETNVDTTFFNTMINTTAAKAATGTPSSPLSSGMGTNAVFGSILQQALAQGLQIVQSDAAPAKPALYTKAGADLVNAPVTDFDDIITRAAEQFNVPKKLIQSVIKQESNFNPNAVSHAGATGLMQLMPGTASYLGVHNSTDPEQNVFGGTKYLRQMLDMFGGDISLALAAYNAGPGNVKKYDGIPPFNETQNYVKKVTGYYNA</sequence>
<evidence type="ECO:0000256" key="1">
    <source>
        <dbReference type="ARBA" id="ARBA00007734"/>
    </source>
</evidence>
<name>A0ABX4E5B3_9BACI</name>
<organism evidence="3 4">
    <name type="scientific">Domibacillus enclensis</name>
    <dbReference type="NCBI Taxonomy" id="1017273"/>
    <lineage>
        <taxon>Bacteria</taxon>
        <taxon>Bacillati</taxon>
        <taxon>Bacillota</taxon>
        <taxon>Bacilli</taxon>
        <taxon>Bacillales</taxon>
        <taxon>Bacillaceae</taxon>
        <taxon>Domibacillus</taxon>
    </lineage>
</organism>
<dbReference type="Proteomes" id="UP000215545">
    <property type="component" value="Unassembled WGS sequence"/>
</dbReference>
<comment type="caution">
    <text evidence="3">The sequence shown here is derived from an EMBL/GenBank/DDBJ whole genome shotgun (WGS) entry which is preliminary data.</text>
</comment>
<dbReference type="Pfam" id="PF01464">
    <property type="entry name" value="SLT"/>
    <property type="match status" value="1"/>
</dbReference>
<proteinExistence type="inferred from homology"/>
<dbReference type="Gene3D" id="1.10.530.10">
    <property type="match status" value="1"/>
</dbReference>
<evidence type="ECO:0000313" key="3">
    <source>
        <dbReference type="EMBL" id="OXS75098.1"/>
    </source>
</evidence>
<dbReference type="PANTHER" id="PTHR37423">
    <property type="entry name" value="SOLUBLE LYTIC MUREIN TRANSGLYCOSYLASE-RELATED"/>
    <property type="match status" value="1"/>
</dbReference>
<dbReference type="SUPFAM" id="SSF53955">
    <property type="entry name" value="Lysozyme-like"/>
    <property type="match status" value="1"/>
</dbReference>
<gene>
    <name evidence="3" type="ORF">B1B05_15300</name>
</gene>
<protein>
    <recommendedName>
        <fullName evidence="2">Transglycosylase SLT domain-containing protein</fullName>
    </recommendedName>
</protein>
<evidence type="ECO:0000313" key="4">
    <source>
        <dbReference type="Proteomes" id="UP000215545"/>
    </source>
</evidence>
<dbReference type="EMBL" id="MWSK01000008">
    <property type="protein sequence ID" value="OXS75098.1"/>
    <property type="molecule type" value="Genomic_DNA"/>
</dbReference>
<feature type="domain" description="Transglycosylase SLT" evidence="2">
    <location>
        <begin position="92"/>
        <end position="199"/>
    </location>
</feature>
<keyword evidence="4" id="KW-1185">Reference proteome</keyword>
<dbReference type="InterPro" id="IPR008258">
    <property type="entry name" value="Transglycosylase_SLT_dom_1"/>
</dbReference>
<evidence type="ECO:0000259" key="2">
    <source>
        <dbReference type="Pfam" id="PF01464"/>
    </source>
</evidence>
<dbReference type="CDD" id="cd00254">
    <property type="entry name" value="LT-like"/>
    <property type="match status" value="1"/>
</dbReference>
<reference evidence="4" key="1">
    <citation type="submission" date="2017-03" db="EMBL/GenBank/DDBJ databases">
        <title>Bacillus sp. V-88(T) DSM27956, whole genome shotgun sequencing project.</title>
        <authorList>
            <person name="Dastager S.G."/>
            <person name="Neurgaonkar P.S."/>
            <person name="Dharne M.S."/>
        </authorList>
    </citation>
    <scope>NUCLEOTIDE SEQUENCE [LARGE SCALE GENOMIC DNA]</scope>
    <source>
        <strain evidence="4">DSM 25145</strain>
    </source>
</reference>
<comment type="similarity">
    <text evidence="1">Belongs to the transglycosylase Slt family.</text>
</comment>
<dbReference type="PANTHER" id="PTHR37423:SF2">
    <property type="entry name" value="MEMBRANE-BOUND LYTIC MUREIN TRANSGLYCOSYLASE C"/>
    <property type="match status" value="1"/>
</dbReference>
<dbReference type="InterPro" id="IPR000189">
    <property type="entry name" value="Transglyc_AS"/>
</dbReference>
<dbReference type="PROSITE" id="PS00922">
    <property type="entry name" value="TRANSGLYCOSYLASE"/>
    <property type="match status" value="1"/>
</dbReference>
<dbReference type="InterPro" id="IPR023346">
    <property type="entry name" value="Lysozyme-like_dom_sf"/>
</dbReference>